<dbReference type="AlphaFoldDB" id="A0AAW8M903"/>
<proteinExistence type="inferred from homology"/>
<dbReference type="EMBL" id="JAVDVC010000003">
    <property type="protein sequence ID" value="MDR6957929.1"/>
    <property type="molecule type" value="Genomic_DNA"/>
</dbReference>
<evidence type="ECO:0000256" key="4">
    <source>
        <dbReference type="ARBA" id="ARBA00022692"/>
    </source>
</evidence>
<keyword evidence="6 7" id="KW-0472">Membrane</keyword>
<evidence type="ECO:0000256" key="1">
    <source>
        <dbReference type="ARBA" id="ARBA00004651"/>
    </source>
</evidence>
<dbReference type="GO" id="GO:0042970">
    <property type="term" value="F:homoserine transmembrane transporter activity"/>
    <property type="evidence" value="ECO:0007669"/>
    <property type="project" value="TreeGrafter"/>
</dbReference>
<evidence type="ECO:0000313" key="9">
    <source>
        <dbReference type="Proteomes" id="UP001252613"/>
    </source>
</evidence>
<evidence type="ECO:0000313" key="8">
    <source>
        <dbReference type="EMBL" id="MDR6957929.1"/>
    </source>
</evidence>
<reference evidence="8" key="1">
    <citation type="submission" date="2023-07" db="EMBL/GenBank/DDBJ databases">
        <title>Sorghum-associated microbial communities from plants grown in Nebraska, USA.</title>
        <authorList>
            <person name="Schachtman D."/>
        </authorList>
    </citation>
    <scope>NUCLEOTIDE SEQUENCE</scope>
    <source>
        <strain evidence="8">3432</strain>
    </source>
</reference>
<organism evidence="8 9">
    <name type="scientific">Pseudomonas brassicacearum</name>
    <dbReference type="NCBI Taxonomy" id="930166"/>
    <lineage>
        <taxon>Bacteria</taxon>
        <taxon>Pseudomonadati</taxon>
        <taxon>Pseudomonadota</taxon>
        <taxon>Gammaproteobacteria</taxon>
        <taxon>Pseudomonadales</taxon>
        <taxon>Pseudomonadaceae</taxon>
        <taxon>Pseudomonas</taxon>
    </lineage>
</organism>
<comment type="caution">
    <text evidence="8">The sequence shown here is derived from an EMBL/GenBank/DDBJ whole genome shotgun (WGS) entry which is preliminary data.</text>
</comment>
<dbReference type="InterPro" id="IPR001123">
    <property type="entry name" value="LeuE-type"/>
</dbReference>
<feature type="transmembrane region" description="Helical" evidence="7">
    <location>
        <begin position="96"/>
        <end position="116"/>
    </location>
</feature>
<keyword evidence="5 7" id="KW-1133">Transmembrane helix</keyword>
<sequence length="227" mass="24569">MNYALFMIVAHLQDAGLNQHTVDLIMPFETWLLYLVTCCGIAVVPGPNALLALTHGAIHGSRKTLFTITGGVLGFAIVLSFCALGLGALIQASATGFTVLKVVGGLYLIWLGFGLWRSPPVSRDPTGATHLRHWSLFRQGLVSAISNPKALLLFTAFIPPFLDPQRSIIAQTIAIALTYAVVEFIVEYAVASAAHRVRPWLARTGRRFNKVCGGFFVLFGLALPIHT</sequence>
<evidence type="ECO:0000256" key="5">
    <source>
        <dbReference type="ARBA" id="ARBA00022989"/>
    </source>
</evidence>
<evidence type="ECO:0000256" key="2">
    <source>
        <dbReference type="ARBA" id="ARBA00007928"/>
    </source>
</evidence>
<feature type="transmembrane region" description="Helical" evidence="7">
    <location>
        <begin position="65"/>
        <end position="90"/>
    </location>
</feature>
<gene>
    <name evidence="8" type="ORF">J2W43_001910</name>
</gene>
<dbReference type="Pfam" id="PF01810">
    <property type="entry name" value="LysE"/>
    <property type="match status" value="1"/>
</dbReference>
<dbReference type="GO" id="GO:0005886">
    <property type="term" value="C:plasma membrane"/>
    <property type="evidence" value="ECO:0007669"/>
    <property type="project" value="UniProtKB-SubCell"/>
</dbReference>
<feature type="transmembrane region" description="Helical" evidence="7">
    <location>
        <begin position="31"/>
        <end position="53"/>
    </location>
</feature>
<dbReference type="Proteomes" id="UP001252613">
    <property type="component" value="Unassembled WGS sequence"/>
</dbReference>
<dbReference type="PIRSF" id="PIRSF006324">
    <property type="entry name" value="LeuE"/>
    <property type="match status" value="1"/>
</dbReference>
<keyword evidence="3" id="KW-1003">Cell membrane</keyword>
<dbReference type="PANTHER" id="PTHR30086">
    <property type="entry name" value="ARGININE EXPORTER PROTEIN ARGO"/>
    <property type="match status" value="1"/>
</dbReference>
<accession>A0AAW8M903</accession>
<dbReference type="PANTHER" id="PTHR30086:SF14">
    <property type="entry name" value="HOMOSERINE_HOMOSERINE LACTONE EFFLUX PROTEIN"/>
    <property type="match status" value="1"/>
</dbReference>
<evidence type="ECO:0000256" key="3">
    <source>
        <dbReference type="ARBA" id="ARBA00022475"/>
    </source>
</evidence>
<comment type="similarity">
    <text evidence="2">Belongs to the Rht family.</text>
</comment>
<feature type="transmembrane region" description="Helical" evidence="7">
    <location>
        <begin position="207"/>
        <end position="225"/>
    </location>
</feature>
<keyword evidence="4 7" id="KW-0812">Transmembrane</keyword>
<comment type="subcellular location">
    <subcellularLocation>
        <location evidence="1">Cell membrane</location>
        <topology evidence="1">Multi-pass membrane protein</topology>
    </subcellularLocation>
</comment>
<name>A0AAW8M903_9PSED</name>
<protein>
    <submittedName>
        <fullName evidence="8">Threonine/homoserine/homoserine lactone efflux protein</fullName>
    </submittedName>
</protein>
<evidence type="ECO:0000256" key="7">
    <source>
        <dbReference type="SAM" id="Phobius"/>
    </source>
</evidence>
<evidence type="ECO:0000256" key="6">
    <source>
        <dbReference type="ARBA" id="ARBA00023136"/>
    </source>
</evidence>
<feature type="transmembrane region" description="Helical" evidence="7">
    <location>
        <begin position="168"/>
        <end position="186"/>
    </location>
</feature>